<feature type="coiled-coil region" evidence="1">
    <location>
        <begin position="92"/>
        <end position="137"/>
    </location>
</feature>
<accession>A0ABV4YVS9</accession>
<feature type="region of interest" description="Disordered" evidence="2">
    <location>
        <begin position="1"/>
        <end position="20"/>
    </location>
</feature>
<comment type="caution">
    <text evidence="3">The sequence shown here is derived from an EMBL/GenBank/DDBJ whole genome shotgun (WGS) entry which is preliminary data.</text>
</comment>
<keyword evidence="1" id="KW-0175">Coiled coil</keyword>
<feature type="compositionally biased region" description="Basic and acidic residues" evidence="2">
    <location>
        <begin position="1"/>
        <end position="16"/>
    </location>
</feature>
<name>A0ABV4YVS9_9BACI</name>
<evidence type="ECO:0000313" key="3">
    <source>
        <dbReference type="EMBL" id="MFB3168961.1"/>
    </source>
</evidence>
<dbReference type="InterPro" id="IPR011728">
    <property type="entry name" value="PhaP_Bmeg"/>
</dbReference>
<protein>
    <submittedName>
        <fullName evidence="3">Uncharacterized protein</fullName>
    </submittedName>
</protein>
<dbReference type="Proteomes" id="UP001241748">
    <property type="component" value="Unassembled WGS sequence"/>
</dbReference>
<evidence type="ECO:0000256" key="2">
    <source>
        <dbReference type="SAM" id="MobiDB-lite"/>
    </source>
</evidence>
<evidence type="ECO:0000313" key="4">
    <source>
        <dbReference type="Proteomes" id="UP001241748"/>
    </source>
</evidence>
<keyword evidence="4" id="KW-1185">Reference proteome</keyword>
<organism evidence="3 4">
    <name type="scientific">Neobacillus driksii</name>
    <dbReference type="NCBI Taxonomy" id="3035913"/>
    <lineage>
        <taxon>Bacteria</taxon>
        <taxon>Bacillati</taxon>
        <taxon>Bacillota</taxon>
        <taxon>Bacilli</taxon>
        <taxon>Bacillales</taxon>
        <taxon>Bacillaceae</taxon>
        <taxon>Neobacillus</taxon>
    </lineage>
</organism>
<dbReference type="RefSeq" id="WP_306072422.1">
    <property type="nucleotide sequence ID" value="NZ_JAROBZ020000001.1"/>
</dbReference>
<evidence type="ECO:0000256" key="1">
    <source>
        <dbReference type="SAM" id="Coils"/>
    </source>
</evidence>
<sequence length="204" mass="24185">MAQKKSDNVQAVEEKMIPAAEEPNKEGLFVDTLWNQYEQSLERARQLRENREDAYVNTLKEVIKFNKQYRNSLANIFEQTKKTNKDVVSGFMQQMNARREQLMKDEERIEAEMMNEKEELKEQLKEVSHQLENLALTPIKSFFHIIDQLEDNFEKSTEANIAYGRERRNAWQQVTNEYVKMARNTHNEIINRGKNSVKELLTAR</sequence>
<gene>
    <name evidence="3" type="ORF">P5G62_017705</name>
</gene>
<proteinExistence type="predicted"/>
<dbReference type="EMBL" id="JAROBZ020000001">
    <property type="protein sequence ID" value="MFB3168961.1"/>
    <property type="molecule type" value="Genomic_DNA"/>
</dbReference>
<reference evidence="3 4" key="1">
    <citation type="submission" date="2024-05" db="EMBL/GenBank/DDBJ databases">
        <authorList>
            <person name="Venkateswaran K."/>
        </authorList>
    </citation>
    <scope>NUCLEOTIDE SEQUENCE [LARGE SCALE GENOMIC DNA]</scope>
    <source>
        <strain evidence="3 4">179-C4-2-HS</strain>
    </source>
</reference>
<dbReference type="Pfam" id="PF09602">
    <property type="entry name" value="PhaP_Bmeg"/>
    <property type="match status" value="1"/>
</dbReference>